<accession>A0ABY8FZT6</accession>
<dbReference type="InterPro" id="IPR051162">
    <property type="entry name" value="T4SS_component"/>
</dbReference>
<evidence type="ECO:0000313" key="4">
    <source>
        <dbReference type="EMBL" id="WFM84038.1"/>
    </source>
</evidence>
<evidence type="ECO:0000256" key="2">
    <source>
        <dbReference type="SAM" id="MobiDB-lite"/>
    </source>
</evidence>
<feature type="compositionally biased region" description="Polar residues" evidence="2">
    <location>
        <begin position="43"/>
        <end position="63"/>
    </location>
</feature>
<dbReference type="SUPFAM" id="SSF52540">
    <property type="entry name" value="P-loop containing nucleoside triphosphate hydrolases"/>
    <property type="match status" value="1"/>
</dbReference>
<keyword evidence="5" id="KW-1185">Reference proteome</keyword>
<dbReference type="Proteomes" id="UP001215216">
    <property type="component" value="Chromosome"/>
</dbReference>
<protein>
    <submittedName>
        <fullName evidence="4">DUF853 family protein</fullName>
    </submittedName>
</protein>
<dbReference type="PANTHER" id="PTHR30121:SF6">
    <property type="entry name" value="SLR6007 PROTEIN"/>
    <property type="match status" value="1"/>
</dbReference>
<evidence type="ECO:0000259" key="3">
    <source>
        <dbReference type="Pfam" id="PF05872"/>
    </source>
</evidence>
<feature type="domain" description="Helicase HerA-like C-terminal" evidence="3">
    <location>
        <begin position="101"/>
        <end position="609"/>
    </location>
</feature>
<reference evidence="4 5" key="1">
    <citation type="submission" date="2023-03" db="EMBL/GenBank/DDBJ databases">
        <title>Complete genome of Arcanobacterium canis strain DSM 25104 isolated in 2010 from a canine otitis externa in Germany.</title>
        <authorList>
            <person name="Borowiak M."/>
            <person name="Kreitlow A."/>
            <person name="Malorny B."/>
            <person name="Laemmler C."/>
            <person name="Prenger-Berninghoff E."/>
            <person name="Ploetz M."/>
            <person name="Abdulmawjood A."/>
        </authorList>
    </citation>
    <scope>NUCLEOTIDE SEQUENCE [LARGE SCALE GENOMIC DNA]</scope>
    <source>
        <strain evidence="4 5">DSM 25104</strain>
    </source>
</reference>
<feature type="region of interest" description="Disordered" evidence="2">
    <location>
        <begin position="43"/>
        <end position="66"/>
    </location>
</feature>
<organism evidence="4 5">
    <name type="scientific">Arcanobacterium canis</name>
    <dbReference type="NCBI Taxonomy" id="999183"/>
    <lineage>
        <taxon>Bacteria</taxon>
        <taxon>Bacillati</taxon>
        <taxon>Actinomycetota</taxon>
        <taxon>Actinomycetes</taxon>
        <taxon>Actinomycetales</taxon>
        <taxon>Actinomycetaceae</taxon>
        <taxon>Arcanobacterium</taxon>
    </lineage>
</organism>
<dbReference type="InterPro" id="IPR027417">
    <property type="entry name" value="P-loop_NTPase"/>
</dbReference>
<keyword evidence="1" id="KW-0175">Coiled coil</keyword>
<sequence>MNEAEIKRLQAEALEAQAQAAAAKAAAAQAQLEAALAAARQNSAPMNGDVSASDTPSLSSQPVAESAPEVARGYAAKVAQGYSYEGLTFTLGSYIDNGVAQPSVPVKLPIGMLNRHGLVAGATGTGKTRTLQLFAESLSNAGVPVFVTDIKADLTGLLEPGTSSDKLMARTSANGQSWAPQSFPTELFTLGGNGNGAAIRTTVTDFGPILLSKVLGLNGTQESALSLIFHWADQNKLALIDLGDLRDVIKFLTSDDGKTELANIGGIASSTAGVILREIAALQAQGADSFFGEPAFDVSDFLRISTDGRGVISSLELSDVGSQPALFSTFIMWLLAELFQVLPEVGDLEKPKLVFFFDEAHLLFTGVSKEFLAQVVQTVRLIRSKGVGIFFVTQTPKDIPADVLAQLGAKVQHALRAHTPQDAAALKETIKTFPITPELNLESLLPSLGTGEAIVTVLDPQGRPSPVAPTKIWAPASVMGAASATAINNAIATSPILPKYKDAVNPESATELLAARIEAQAQQKAAQEAAQKAQADAAKEAERRVKELEKQAEADRKAAQKAAERAAREAQKEAERSERRRTSILDSIITTAGRTLTREITRSLFGTRRR</sequence>
<dbReference type="RefSeq" id="WP_278013433.1">
    <property type="nucleotide sequence ID" value="NZ_CP121208.1"/>
</dbReference>
<feature type="coiled-coil region" evidence="1">
    <location>
        <begin position="1"/>
        <end position="42"/>
    </location>
</feature>
<proteinExistence type="predicted"/>
<dbReference type="PANTHER" id="PTHR30121">
    <property type="entry name" value="UNCHARACTERIZED PROTEIN YJGR-RELATED"/>
    <property type="match status" value="1"/>
</dbReference>
<dbReference type="Pfam" id="PF05872">
    <property type="entry name" value="HerA_C"/>
    <property type="match status" value="1"/>
</dbReference>
<dbReference type="Gene3D" id="3.40.50.300">
    <property type="entry name" value="P-loop containing nucleotide triphosphate hydrolases"/>
    <property type="match status" value="2"/>
</dbReference>
<dbReference type="EMBL" id="CP121208">
    <property type="protein sequence ID" value="WFM84038.1"/>
    <property type="molecule type" value="Genomic_DNA"/>
</dbReference>
<feature type="region of interest" description="Disordered" evidence="2">
    <location>
        <begin position="547"/>
        <end position="586"/>
    </location>
</feature>
<gene>
    <name evidence="4" type="ORF">P7079_03430</name>
</gene>
<feature type="compositionally biased region" description="Basic and acidic residues" evidence="2">
    <location>
        <begin position="547"/>
        <end position="583"/>
    </location>
</feature>
<evidence type="ECO:0000256" key="1">
    <source>
        <dbReference type="SAM" id="Coils"/>
    </source>
</evidence>
<evidence type="ECO:0000313" key="5">
    <source>
        <dbReference type="Proteomes" id="UP001215216"/>
    </source>
</evidence>
<dbReference type="InterPro" id="IPR033186">
    <property type="entry name" value="HerA_C"/>
</dbReference>
<name>A0ABY8FZT6_9ACTO</name>